<reference evidence="1 2" key="1">
    <citation type="submission" date="2015-10" db="EMBL/GenBank/DDBJ databases">
        <title>Draft genome sequence of Streptomyces canus DSM 40017, type strain for the species Streptomyces canus.</title>
        <authorList>
            <person name="Ruckert C."/>
            <person name="Winkler A."/>
            <person name="Kalinowski J."/>
            <person name="Kampfer P."/>
            <person name="Glaeser S."/>
        </authorList>
    </citation>
    <scope>NUCLEOTIDE SEQUENCE [LARGE SCALE GENOMIC DNA]</scope>
    <source>
        <strain evidence="1 2">DSM 40017</strain>
    </source>
</reference>
<organism evidence="1 2">
    <name type="scientific">Streptomyces canus</name>
    <dbReference type="NCBI Taxonomy" id="58343"/>
    <lineage>
        <taxon>Bacteria</taxon>
        <taxon>Bacillati</taxon>
        <taxon>Actinomycetota</taxon>
        <taxon>Actinomycetes</taxon>
        <taxon>Kitasatosporales</taxon>
        <taxon>Streptomycetaceae</taxon>
        <taxon>Streptomyces</taxon>
        <taxon>Streptomyces aurantiacus group</taxon>
    </lineage>
</organism>
<evidence type="ECO:0000313" key="1">
    <source>
        <dbReference type="EMBL" id="KUN69970.1"/>
    </source>
</evidence>
<dbReference type="EMBL" id="LMWU01000018">
    <property type="protein sequence ID" value="KUN69970.1"/>
    <property type="molecule type" value="Genomic_DNA"/>
</dbReference>
<accession>A0A101S9P7</accession>
<proteinExistence type="predicted"/>
<gene>
    <name evidence="1" type="ORF">AQJ46_19700</name>
</gene>
<sequence>MGAFLRGEGDSRALVEAVRGAELLLPLLGEGAVWTADSDDIRWLFAFTGTREMHTFLQQKWEAAEPGELPAELARYARYVAVNGEELLHELLPAWVGRDRVPMGVVVDVSSESRAFLPPVSGIVPDRIALDKQPVTDGEVVAR</sequence>
<dbReference type="AlphaFoldDB" id="A0A101S9P7"/>
<evidence type="ECO:0000313" key="2">
    <source>
        <dbReference type="Proteomes" id="UP000053669"/>
    </source>
</evidence>
<protein>
    <submittedName>
        <fullName evidence="1">Uncharacterized protein</fullName>
    </submittedName>
</protein>
<dbReference type="RefSeq" id="WP_059206812.1">
    <property type="nucleotide sequence ID" value="NZ_KQ948660.1"/>
</dbReference>
<name>A0A101S9P7_9ACTN</name>
<dbReference type="STRING" id="58343.AQJ46_19700"/>
<dbReference type="Proteomes" id="UP000053669">
    <property type="component" value="Unassembled WGS sequence"/>
</dbReference>
<comment type="caution">
    <text evidence="1">The sequence shown here is derived from an EMBL/GenBank/DDBJ whole genome shotgun (WGS) entry which is preliminary data.</text>
</comment>